<dbReference type="InterPro" id="IPR022666">
    <property type="entry name" value="Ribosomal_uL2_RNA-bd_dom"/>
</dbReference>
<dbReference type="GO" id="GO:0003723">
    <property type="term" value="F:RNA binding"/>
    <property type="evidence" value="ECO:0007669"/>
    <property type="project" value="TreeGrafter"/>
</dbReference>
<dbReference type="SUPFAM" id="SSF50104">
    <property type="entry name" value="Translation proteins SH3-like domain"/>
    <property type="match status" value="1"/>
</dbReference>
<gene>
    <name evidence="7" type="primary">LOC113503611</name>
</gene>
<keyword evidence="6" id="KW-1185">Reference proteome</keyword>
<dbReference type="FunCoup" id="A0A7E5WM90">
    <property type="interactions" value="615"/>
</dbReference>
<keyword evidence="3" id="KW-0687">Ribonucleoprotein</keyword>
<dbReference type="RefSeq" id="XP_026741462.1">
    <property type="nucleotide sequence ID" value="XM_026885661.1"/>
</dbReference>
<dbReference type="Pfam" id="PF03947">
    <property type="entry name" value="Ribosomal_L2_C"/>
    <property type="match status" value="1"/>
</dbReference>
<accession>A0A7E5WM90</accession>
<dbReference type="PANTHER" id="PTHR13691">
    <property type="entry name" value="RIBOSOMAL PROTEIN L2"/>
    <property type="match status" value="1"/>
</dbReference>
<dbReference type="InterPro" id="IPR012340">
    <property type="entry name" value="NA-bd_OB-fold"/>
</dbReference>
<dbReference type="GO" id="GO:0005762">
    <property type="term" value="C:mitochondrial large ribosomal subunit"/>
    <property type="evidence" value="ECO:0007669"/>
    <property type="project" value="TreeGrafter"/>
</dbReference>
<proteinExistence type="inferred from homology"/>
<evidence type="ECO:0000256" key="2">
    <source>
        <dbReference type="ARBA" id="ARBA00022980"/>
    </source>
</evidence>
<evidence type="ECO:0000313" key="7">
    <source>
        <dbReference type="RefSeq" id="XP_026741462.1"/>
    </source>
</evidence>
<feature type="domain" description="Large ribosomal subunit protein uL2 RNA-binding" evidence="5">
    <location>
        <begin position="68"/>
        <end position="148"/>
    </location>
</feature>
<dbReference type="FunFam" id="2.40.50.140:FF:000157">
    <property type="entry name" value="39S ribosomal protein L2, mitochondrial"/>
    <property type="match status" value="1"/>
</dbReference>
<evidence type="ECO:0000313" key="6">
    <source>
        <dbReference type="Proteomes" id="UP000322000"/>
    </source>
</evidence>
<comment type="similarity">
    <text evidence="1">Belongs to the universal ribosomal protein uL2 family.</text>
</comment>
<dbReference type="InterPro" id="IPR008991">
    <property type="entry name" value="Translation_prot_SH3-like_sf"/>
</dbReference>
<sequence length="295" mass="32368">MALNRLFASLAITPALITRRSIHVTAINFASHPDIVKPKPGLGKSYRRIVHFPEEYTVKPLEVTNLAGRDPETGRVVAKGIGGGIKHKYHWIDWVRDGPTEGPPQEEKVIQVMEDGCRTAHIALVAVGSKLKYILATENMKAGDIIKTSRHLPRIPVRANEGDAYVLGALPAGTIVHCIEKVPGQGGLFIHAAGTFGTILRKQDDRVIVQMPSKRMFSLDQHCMAVVGRLSNIDHGTTPIGSPQRNRWLGNRPRSGLWQRKSGRHGRKIKPPKPVKEITAAAKGSLPAVRMTMCP</sequence>
<dbReference type="SMART" id="SM01382">
    <property type="entry name" value="Ribosomal_L2_C"/>
    <property type="match status" value="1"/>
</dbReference>
<dbReference type="CTD" id="51069"/>
<dbReference type="Gene3D" id="2.30.30.30">
    <property type="match status" value="1"/>
</dbReference>
<evidence type="ECO:0000259" key="5">
    <source>
        <dbReference type="SMART" id="SM01383"/>
    </source>
</evidence>
<dbReference type="GO" id="GO:0003735">
    <property type="term" value="F:structural constituent of ribosome"/>
    <property type="evidence" value="ECO:0007669"/>
    <property type="project" value="InterPro"/>
</dbReference>
<dbReference type="Pfam" id="PF00181">
    <property type="entry name" value="Ribosomal_L2_N"/>
    <property type="match status" value="1"/>
</dbReference>
<reference evidence="7" key="1">
    <citation type="submission" date="2025-08" db="UniProtKB">
        <authorList>
            <consortium name="RefSeq"/>
        </authorList>
    </citation>
    <scope>IDENTIFICATION</scope>
</reference>
<protein>
    <submittedName>
        <fullName evidence="7">39S ribosomal protein L2, mitochondrial</fullName>
    </submittedName>
</protein>
<dbReference type="Proteomes" id="UP000322000">
    <property type="component" value="Chromosome 19"/>
</dbReference>
<dbReference type="InterPro" id="IPR002171">
    <property type="entry name" value="Ribosomal_uL2"/>
</dbReference>
<evidence type="ECO:0000256" key="3">
    <source>
        <dbReference type="ARBA" id="ARBA00023274"/>
    </source>
</evidence>
<name>A0A7E5WM90_TRINI</name>
<organism evidence="6 7">
    <name type="scientific">Trichoplusia ni</name>
    <name type="common">Cabbage looper</name>
    <dbReference type="NCBI Taxonomy" id="7111"/>
    <lineage>
        <taxon>Eukaryota</taxon>
        <taxon>Metazoa</taxon>
        <taxon>Ecdysozoa</taxon>
        <taxon>Arthropoda</taxon>
        <taxon>Hexapoda</taxon>
        <taxon>Insecta</taxon>
        <taxon>Pterygota</taxon>
        <taxon>Neoptera</taxon>
        <taxon>Endopterygota</taxon>
        <taxon>Lepidoptera</taxon>
        <taxon>Glossata</taxon>
        <taxon>Ditrysia</taxon>
        <taxon>Noctuoidea</taxon>
        <taxon>Noctuidae</taxon>
        <taxon>Plusiinae</taxon>
        <taxon>Trichoplusia</taxon>
    </lineage>
</organism>
<dbReference type="GO" id="GO:0032543">
    <property type="term" value="P:mitochondrial translation"/>
    <property type="evidence" value="ECO:0007669"/>
    <property type="project" value="TreeGrafter"/>
</dbReference>
<evidence type="ECO:0000259" key="4">
    <source>
        <dbReference type="SMART" id="SM01382"/>
    </source>
</evidence>
<dbReference type="PANTHER" id="PTHR13691:SF73">
    <property type="entry name" value="LARGE RIBOSOMAL SUBUNIT PROTEIN UL2M"/>
    <property type="match status" value="1"/>
</dbReference>
<dbReference type="OrthoDB" id="268576at2759"/>
<dbReference type="GeneID" id="113503611"/>
<dbReference type="InParanoid" id="A0A7E5WM90"/>
<dbReference type="SMART" id="SM01383">
    <property type="entry name" value="Ribosomal_L2"/>
    <property type="match status" value="1"/>
</dbReference>
<dbReference type="AlphaFoldDB" id="A0A7E5WM90"/>
<dbReference type="Gene3D" id="2.40.50.140">
    <property type="entry name" value="Nucleic acid-binding proteins"/>
    <property type="match status" value="1"/>
</dbReference>
<dbReference type="SUPFAM" id="SSF50249">
    <property type="entry name" value="Nucleic acid-binding proteins"/>
    <property type="match status" value="1"/>
</dbReference>
<feature type="domain" description="Large ribosomal subunit protein uL2 C-terminal" evidence="4">
    <location>
        <begin position="159"/>
        <end position="276"/>
    </location>
</feature>
<dbReference type="KEGG" id="tnl:113503611"/>
<dbReference type="FunFam" id="2.30.30.30:FF:000048">
    <property type="entry name" value="Mitochondrial ribosomal protein L2"/>
    <property type="match status" value="1"/>
</dbReference>
<keyword evidence="2 7" id="KW-0689">Ribosomal protein</keyword>
<dbReference type="InterPro" id="IPR014722">
    <property type="entry name" value="Rib_uL2_dom2"/>
</dbReference>
<dbReference type="InterPro" id="IPR022669">
    <property type="entry name" value="Ribosomal_uL2_C"/>
</dbReference>
<evidence type="ECO:0000256" key="1">
    <source>
        <dbReference type="ARBA" id="ARBA00005636"/>
    </source>
</evidence>